<name>L7VSZ5_9BACT</name>
<sequence>MDPFDDDIEKLLARERQRADIAPEHVRALRDAAAQRIALDVAAGPEGAPAPASAAGISASKAAVWSVAIFVAGLGTGVALTRWLMTDTPSMPLRSADAGVPDGGVSFVRSGETAPQEAVGALQPSQGEVAQGTALEANAPAPSTSRMPRDSPATGVTVTGVAVEPQGAAPGEIGVARDGALNTERLLVEAAQSALARGQAATVLEHAAEHAQQFPEGRLAAEREALAIRALLRLGRVDAARQRAEAFDARWPESLLRGSFAASLARALEDSGPP</sequence>
<organism evidence="2">
    <name type="scientific">uncultured bacterium A1Q1_fos_479</name>
    <dbReference type="NCBI Taxonomy" id="1256575"/>
    <lineage>
        <taxon>Bacteria</taxon>
        <taxon>environmental samples</taxon>
    </lineage>
</organism>
<keyword evidence="2" id="KW-0808">Transferase</keyword>
<evidence type="ECO:0000313" key="2">
    <source>
        <dbReference type="EMBL" id="AGC72247.1"/>
    </source>
</evidence>
<feature type="transmembrane region" description="Helical" evidence="1">
    <location>
        <begin position="63"/>
        <end position="85"/>
    </location>
</feature>
<accession>L7VSZ5</accession>
<keyword evidence="1" id="KW-0472">Membrane</keyword>
<keyword evidence="1" id="KW-1133">Transmembrane helix</keyword>
<evidence type="ECO:0000256" key="1">
    <source>
        <dbReference type="SAM" id="Phobius"/>
    </source>
</evidence>
<keyword evidence="1" id="KW-0812">Transmembrane</keyword>
<protein>
    <submittedName>
        <fullName evidence="2">Dihydrolipoamide succinyltransferase component (E2) of 2-oxoglutarate dehydrogenase complex</fullName>
        <ecNumber evidence="2">2.3.1.61</ecNumber>
    </submittedName>
</protein>
<proteinExistence type="predicted"/>
<dbReference type="EMBL" id="JX649896">
    <property type="protein sequence ID" value="AGC72247.1"/>
    <property type="molecule type" value="Genomic_DNA"/>
</dbReference>
<dbReference type="EC" id="2.3.1.61" evidence="2"/>
<keyword evidence="2" id="KW-0012">Acyltransferase</keyword>
<reference evidence="2" key="1">
    <citation type="submission" date="2012-09" db="EMBL/GenBank/DDBJ databases">
        <title>Metagenomic Characterization of a Microbial Community in Wastewater Detects High Levels of Antibiotic Resistance.</title>
        <authorList>
            <person name="Abrams M."/>
            <person name="Caldwell A."/>
            <person name="Vandaei E."/>
            <person name="Lee W."/>
            <person name="Perrott J."/>
            <person name="Khan S.Y."/>
            <person name="Ta J."/>
            <person name="Romero D."/>
            <person name="Nguyen V."/>
            <person name="Pourmand N."/>
            <person name="Ouverney C.C."/>
        </authorList>
    </citation>
    <scope>NUCLEOTIDE SEQUENCE</scope>
</reference>
<dbReference type="GO" id="GO:0004149">
    <property type="term" value="F:dihydrolipoyllysine-residue succinyltransferase activity"/>
    <property type="evidence" value="ECO:0007669"/>
    <property type="project" value="UniProtKB-EC"/>
</dbReference>
<dbReference type="AlphaFoldDB" id="L7VSZ5"/>